<dbReference type="InterPro" id="IPR008920">
    <property type="entry name" value="TF_FadR/GntR_C"/>
</dbReference>
<dbReference type="InterPro" id="IPR036388">
    <property type="entry name" value="WH-like_DNA-bd_sf"/>
</dbReference>
<dbReference type="EMBL" id="CP054803">
    <property type="protein sequence ID" value="QKU22513.1"/>
    <property type="molecule type" value="Genomic_DNA"/>
</dbReference>
<dbReference type="InterPro" id="IPR036390">
    <property type="entry name" value="WH_DNA-bd_sf"/>
</dbReference>
<dbReference type="GO" id="GO:0003700">
    <property type="term" value="F:DNA-binding transcription factor activity"/>
    <property type="evidence" value="ECO:0007669"/>
    <property type="project" value="InterPro"/>
</dbReference>
<sequence length="231" mass="27330">MPLEQAHSLSEQIAKHISEQIIRGELVEGERIQELRIASELDVSRGSVREALLLLERTQLIEIFPRRGAIVSEMSALQVRALFDMTSLLLGQMVYRMAETWRVHEAERIQLLLEQLEAETRQGHTEKFYDLIFQGMAQQHEMVGNPYLMRYYQELLPSLRRSYFLTLNISRRELQESFDLFKLVTEAILIRKSHQATLFMEDFCRHLRNLVLESLTRMKQIELAWARRSRR</sequence>
<dbReference type="Proteomes" id="UP000509126">
    <property type="component" value="Chromosome"/>
</dbReference>
<keyword evidence="1" id="KW-0805">Transcription regulation</keyword>
<protein>
    <submittedName>
        <fullName evidence="4">GntR family transcriptional regulator</fullName>
    </submittedName>
</protein>
<accession>A0A2K8UKT4</accession>
<dbReference type="PANTHER" id="PTHR43537:SF24">
    <property type="entry name" value="GLUCONATE OPERON TRANSCRIPTIONAL REPRESSOR"/>
    <property type="match status" value="1"/>
</dbReference>
<keyword evidence="3" id="KW-0804">Transcription</keyword>
<dbReference type="RefSeq" id="WP_004279202.1">
    <property type="nucleotide sequence ID" value="NZ_BBSQ01000015.1"/>
</dbReference>
<gene>
    <name evidence="4" type="ORF">FOB19_14610</name>
</gene>
<dbReference type="InterPro" id="IPR000524">
    <property type="entry name" value="Tscrpt_reg_HTH_GntR"/>
</dbReference>
<dbReference type="PANTHER" id="PTHR43537">
    <property type="entry name" value="TRANSCRIPTIONAL REGULATOR, GNTR FAMILY"/>
    <property type="match status" value="1"/>
</dbReference>
<evidence type="ECO:0000256" key="3">
    <source>
        <dbReference type="ARBA" id="ARBA00023163"/>
    </source>
</evidence>
<dbReference type="GO" id="GO:0003677">
    <property type="term" value="F:DNA binding"/>
    <property type="evidence" value="ECO:0007669"/>
    <property type="project" value="UniProtKB-KW"/>
</dbReference>
<dbReference type="InterPro" id="IPR011711">
    <property type="entry name" value="GntR_C"/>
</dbReference>
<evidence type="ECO:0000256" key="2">
    <source>
        <dbReference type="ARBA" id="ARBA00023125"/>
    </source>
</evidence>
<organism evidence="4 5">
    <name type="scientific">Acinetobacter lwoffii</name>
    <dbReference type="NCBI Taxonomy" id="28090"/>
    <lineage>
        <taxon>Bacteria</taxon>
        <taxon>Pseudomonadati</taxon>
        <taxon>Pseudomonadota</taxon>
        <taxon>Gammaproteobacteria</taxon>
        <taxon>Moraxellales</taxon>
        <taxon>Moraxellaceae</taxon>
        <taxon>Acinetobacter</taxon>
    </lineage>
</organism>
<dbReference type="SMART" id="SM00345">
    <property type="entry name" value="HTH_GNTR"/>
    <property type="match status" value="1"/>
</dbReference>
<dbReference type="STRING" id="28090.GCA_002119785_00537"/>
<dbReference type="Gene3D" id="1.20.120.530">
    <property type="entry name" value="GntR ligand-binding domain-like"/>
    <property type="match status" value="1"/>
</dbReference>
<dbReference type="CDD" id="cd07377">
    <property type="entry name" value="WHTH_GntR"/>
    <property type="match status" value="1"/>
</dbReference>
<dbReference type="PROSITE" id="PS50949">
    <property type="entry name" value="HTH_GNTR"/>
    <property type="match status" value="1"/>
</dbReference>
<dbReference type="SUPFAM" id="SSF46785">
    <property type="entry name" value="Winged helix' DNA-binding domain"/>
    <property type="match status" value="1"/>
</dbReference>
<dbReference type="AlphaFoldDB" id="A0A2K8UKT4"/>
<evidence type="ECO:0000313" key="5">
    <source>
        <dbReference type="Proteomes" id="UP000509126"/>
    </source>
</evidence>
<evidence type="ECO:0000256" key="1">
    <source>
        <dbReference type="ARBA" id="ARBA00023015"/>
    </source>
</evidence>
<evidence type="ECO:0000313" key="4">
    <source>
        <dbReference type="EMBL" id="QKU22513.1"/>
    </source>
</evidence>
<reference evidence="4 5" key="1">
    <citation type="submission" date="2019-11" db="EMBL/GenBank/DDBJ databases">
        <title>FDA dAtabase for Regulatory Grade micrObial Sequences (FDA-ARGOS): Supporting development and validation of Infectious Disease Dx tests.</title>
        <authorList>
            <person name="Patel R."/>
            <person name="Rucinski S."/>
            <person name="Tallon L."/>
            <person name="Sadzewicz L."/>
            <person name="Vavikolanu K."/>
            <person name="Mehta A."/>
            <person name="Aluvathingal J."/>
            <person name="Nadendla S."/>
            <person name="Nandy P."/>
            <person name="Geyer C."/>
            <person name="Yan Y."/>
            <person name="Sichtig H."/>
        </authorList>
    </citation>
    <scope>NUCLEOTIDE SEQUENCE [LARGE SCALE GENOMIC DNA]</scope>
    <source>
        <strain evidence="4 5">FDAARGOS_557</strain>
    </source>
</reference>
<keyword evidence="2" id="KW-0238">DNA-binding</keyword>
<proteinExistence type="predicted"/>
<dbReference type="Gene3D" id="1.10.10.10">
    <property type="entry name" value="Winged helix-like DNA-binding domain superfamily/Winged helix DNA-binding domain"/>
    <property type="match status" value="1"/>
</dbReference>
<dbReference type="Pfam" id="PF00392">
    <property type="entry name" value="GntR"/>
    <property type="match status" value="1"/>
</dbReference>
<dbReference type="Pfam" id="PF07729">
    <property type="entry name" value="FCD"/>
    <property type="match status" value="1"/>
</dbReference>
<name>A0A2K8UKT4_ACILW</name>